<dbReference type="Pfam" id="PF03789">
    <property type="entry name" value="ELK"/>
    <property type="match status" value="1"/>
</dbReference>
<accession>A0AAV6XW05</accession>
<dbReference type="GO" id="GO:0003677">
    <property type="term" value="F:DNA binding"/>
    <property type="evidence" value="ECO:0007669"/>
    <property type="project" value="UniProtKB-UniRule"/>
</dbReference>
<evidence type="ECO:0000259" key="7">
    <source>
        <dbReference type="PROSITE" id="PS50071"/>
    </source>
</evidence>
<reference evidence="9" key="1">
    <citation type="submission" date="2019-10" db="EMBL/GenBank/DDBJ databases">
        <authorList>
            <person name="Zhang R."/>
            <person name="Pan Y."/>
            <person name="Wang J."/>
            <person name="Ma R."/>
            <person name="Yu S."/>
        </authorList>
    </citation>
    <scope>NUCLEOTIDE SEQUENCE</scope>
    <source>
        <strain evidence="9">LA-IB0</strain>
        <tissue evidence="9">Leaf</tissue>
    </source>
</reference>
<evidence type="ECO:0000256" key="1">
    <source>
        <dbReference type="ARBA" id="ARBA00004123"/>
    </source>
</evidence>
<dbReference type="InterPro" id="IPR008422">
    <property type="entry name" value="KN_HD"/>
</dbReference>
<dbReference type="SMART" id="SM01188">
    <property type="entry name" value="ELK"/>
    <property type="match status" value="1"/>
</dbReference>
<dbReference type="PANTHER" id="PTHR11850">
    <property type="entry name" value="HOMEOBOX PROTEIN TRANSCRIPTION FACTORS"/>
    <property type="match status" value="1"/>
</dbReference>
<comment type="caution">
    <text evidence="9">The sequence shown here is derived from an EMBL/GenBank/DDBJ whole genome shotgun (WGS) entry which is preliminary data.</text>
</comment>
<proteinExistence type="inferred from homology"/>
<dbReference type="AlphaFoldDB" id="A0AAV6XW05"/>
<evidence type="ECO:0000313" key="10">
    <source>
        <dbReference type="Proteomes" id="UP000826271"/>
    </source>
</evidence>
<comment type="similarity">
    <text evidence="6">Belongs to the TALE/KNOX homeobox family.</text>
</comment>
<dbReference type="GO" id="GO:0005634">
    <property type="term" value="C:nucleus"/>
    <property type="evidence" value="ECO:0007669"/>
    <property type="project" value="UniProtKB-SubCell"/>
</dbReference>
<evidence type="ECO:0008006" key="11">
    <source>
        <dbReference type="Google" id="ProtNLM"/>
    </source>
</evidence>
<dbReference type="Proteomes" id="UP000826271">
    <property type="component" value="Unassembled WGS sequence"/>
</dbReference>
<dbReference type="SMART" id="SM00389">
    <property type="entry name" value="HOX"/>
    <property type="match status" value="1"/>
</dbReference>
<dbReference type="SUPFAM" id="SSF46689">
    <property type="entry name" value="Homeodomain-like"/>
    <property type="match status" value="1"/>
</dbReference>
<keyword evidence="4 5" id="KW-0539">Nucleus</keyword>
<evidence type="ECO:0000256" key="3">
    <source>
        <dbReference type="ARBA" id="ARBA00023155"/>
    </source>
</evidence>
<keyword evidence="3 5" id="KW-0371">Homeobox</keyword>
<keyword evidence="10" id="KW-1185">Reference proteome</keyword>
<feature type="domain" description="Homeobox" evidence="7">
    <location>
        <begin position="58"/>
        <end position="121"/>
    </location>
</feature>
<dbReference type="EMBL" id="WHWC01000005">
    <property type="protein sequence ID" value="KAG8383190.1"/>
    <property type="molecule type" value="Genomic_DNA"/>
</dbReference>
<evidence type="ECO:0000259" key="8">
    <source>
        <dbReference type="PROSITE" id="PS51213"/>
    </source>
</evidence>
<dbReference type="PROSITE" id="PS50071">
    <property type="entry name" value="HOMEOBOX_2"/>
    <property type="match status" value="1"/>
</dbReference>
<dbReference type="InterPro" id="IPR009057">
    <property type="entry name" value="Homeodomain-like_sf"/>
</dbReference>
<comment type="subcellular location">
    <subcellularLocation>
        <location evidence="1 5">Nucleus</location>
    </subcellularLocation>
</comment>
<dbReference type="PROSITE" id="PS00027">
    <property type="entry name" value="HOMEOBOX_1"/>
    <property type="match status" value="1"/>
</dbReference>
<dbReference type="PROSITE" id="PS51213">
    <property type="entry name" value="ELK"/>
    <property type="match status" value="1"/>
</dbReference>
<evidence type="ECO:0000256" key="6">
    <source>
        <dbReference type="PROSITE-ProRule" id="PRU00559"/>
    </source>
</evidence>
<dbReference type="InterPro" id="IPR050224">
    <property type="entry name" value="TALE_homeobox"/>
</dbReference>
<feature type="DNA-binding region" description="Homeobox; TALE-type" evidence="5">
    <location>
        <begin position="59"/>
        <end position="122"/>
    </location>
</feature>
<dbReference type="Gene3D" id="1.10.10.60">
    <property type="entry name" value="Homeodomain-like"/>
    <property type="match status" value="1"/>
</dbReference>
<evidence type="ECO:0000256" key="2">
    <source>
        <dbReference type="ARBA" id="ARBA00023125"/>
    </source>
</evidence>
<gene>
    <name evidence="9" type="ORF">BUALT_Bualt05G0158800</name>
</gene>
<evidence type="ECO:0000256" key="4">
    <source>
        <dbReference type="ARBA" id="ARBA00023242"/>
    </source>
</evidence>
<evidence type="ECO:0000256" key="5">
    <source>
        <dbReference type="PROSITE-ProRule" id="PRU00108"/>
    </source>
</evidence>
<evidence type="ECO:0000313" key="9">
    <source>
        <dbReference type="EMBL" id="KAG8383190.1"/>
    </source>
</evidence>
<dbReference type="CDD" id="cd00086">
    <property type="entry name" value="homeodomain"/>
    <property type="match status" value="1"/>
</dbReference>
<feature type="domain" description="ELK" evidence="8">
    <location>
        <begin position="38"/>
        <end position="58"/>
    </location>
</feature>
<dbReference type="InterPro" id="IPR017970">
    <property type="entry name" value="Homeobox_CS"/>
</dbReference>
<name>A0AAV6XW05_9LAMI</name>
<organism evidence="9 10">
    <name type="scientific">Buddleja alternifolia</name>
    <dbReference type="NCBI Taxonomy" id="168488"/>
    <lineage>
        <taxon>Eukaryota</taxon>
        <taxon>Viridiplantae</taxon>
        <taxon>Streptophyta</taxon>
        <taxon>Embryophyta</taxon>
        <taxon>Tracheophyta</taxon>
        <taxon>Spermatophyta</taxon>
        <taxon>Magnoliopsida</taxon>
        <taxon>eudicotyledons</taxon>
        <taxon>Gunneridae</taxon>
        <taxon>Pentapetalae</taxon>
        <taxon>asterids</taxon>
        <taxon>lamiids</taxon>
        <taxon>Lamiales</taxon>
        <taxon>Scrophulariaceae</taxon>
        <taxon>Buddlejeae</taxon>
        <taxon>Buddleja</taxon>
    </lineage>
</organism>
<dbReference type="InterPro" id="IPR005539">
    <property type="entry name" value="ELK_dom"/>
</dbReference>
<dbReference type="InterPro" id="IPR001356">
    <property type="entry name" value="HD"/>
</dbReference>
<protein>
    <recommendedName>
        <fullName evidence="11">Homeobox protein knotted-1-like 6</fullName>
    </recommendedName>
</protein>
<keyword evidence="2 5" id="KW-0238">DNA-binding</keyword>
<dbReference type="Pfam" id="PF05920">
    <property type="entry name" value="Homeobox_KN"/>
    <property type="match status" value="1"/>
</dbReference>
<sequence>MYVIFWADDGNLSSAEEEELSGGETEMQDHLMKTDDGDLKETLLRKYGGHISSLKMEFSKKRKKGKLPKEARQMLLEWWNLHHKWPYPTEADKISLAESTGLDPKQINNWFINQRKRHWKPSENMQMAIMNNLSGQFFMDDSLQD</sequence>
<dbReference type="GO" id="GO:0000981">
    <property type="term" value="F:DNA-binding transcription factor activity, RNA polymerase II-specific"/>
    <property type="evidence" value="ECO:0007669"/>
    <property type="project" value="InterPro"/>
</dbReference>